<dbReference type="InterPro" id="IPR020373">
    <property type="entry name" value="Kgd4/YMR-31"/>
</dbReference>
<dbReference type="Pfam" id="PF10937">
    <property type="entry name" value="Kgd4-YMR31"/>
    <property type="match status" value="1"/>
</dbReference>
<dbReference type="PANTHER" id="PTHR31601:SF2">
    <property type="entry name" value="ALPHA-KETOGLUTARATE DEHYDROGENASE COMPONENT 4"/>
    <property type="match status" value="1"/>
</dbReference>
<evidence type="ECO:0000256" key="1">
    <source>
        <dbReference type="ARBA" id="ARBA00004173"/>
    </source>
</evidence>
<sequence>MIATPIRLAKSAYEPMIKFVGTRHPLVKHAAESIIHPCATNGMLPGSKECIPANKFMENYKPFRVVPIKHGTSASFSPSKTSAFVDRPLGKGELASIFELPTRFQYKPINENEVESINSGGAW</sequence>
<evidence type="ECO:0000313" key="5">
    <source>
        <dbReference type="Proteomes" id="UP001161438"/>
    </source>
</evidence>
<organism evidence="4 5">
    <name type="scientific">Saccharomyces mikatae IFO 1815</name>
    <dbReference type="NCBI Taxonomy" id="226126"/>
    <lineage>
        <taxon>Eukaryota</taxon>
        <taxon>Fungi</taxon>
        <taxon>Dikarya</taxon>
        <taxon>Ascomycota</taxon>
        <taxon>Saccharomycotina</taxon>
        <taxon>Saccharomycetes</taxon>
        <taxon>Saccharomycetales</taxon>
        <taxon>Saccharomycetaceae</taxon>
        <taxon>Saccharomyces</taxon>
    </lineage>
</organism>
<evidence type="ECO:0000256" key="3">
    <source>
        <dbReference type="ARBA" id="ARBA00043970"/>
    </source>
</evidence>
<comment type="subcellular location">
    <subcellularLocation>
        <location evidence="1">Mitochondrion</location>
    </subcellularLocation>
</comment>
<dbReference type="Proteomes" id="UP001161438">
    <property type="component" value="Chromosome 7"/>
</dbReference>
<dbReference type="GO" id="GO:0004591">
    <property type="term" value="F:oxoglutarate dehydrogenase (succinyl-transferring) activity"/>
    <property type="evidence" value="ECO:0007669"/>
    <property type="project" value="TreeGrafter"/>
</dbReference>
<dbReference type="GO" id="GO:0005739">
    <property type="term" value="C:mitochondrion"/>
    <property type="evidence" value="ECO:0007669"/>
    <property type="project" value="UniProtKB-SubCell"/>
</dbReference>
<keyword evidence="2" id="KW-0496">Mitochondrion</keyword>
<evidence type="ECO:0000313" key="4">
    <source>
        <dbReference type="EMBL" id="CAI4039329.1"/>
    </source>
</evidence>
<reference evidence="4" key="1">
    <citation type="submission" date="2022-10" db="EMBL/GenBank/DDBJ databases">
        <authorList>
            <person name="Byrne P K."/>
        </authorList>
    </citation>
    <scope>NUCLEOTIDE SEQUENCE</scope>
    <source>
        <strain evidence="4">IFO1815</strain>
    </source>
</reference>
<dbReference type="GO" id="GO:0006103">
    <property type="term" value="P:2-oxoglutarate metabolic process"/>
    <property type="evidence" value="ECO:0007669"/>
    <property type="project" value="InterPro"/>
</dbReference>
<dbReference type="AlphaFoldDB" id="A0AA35IYJ7"/>
<gene>
    <name evidence="4" type="primary">SMKI07G3130</name>
    <name evidence="4" type="ORF">SMKI_07G3130</name>
</gene>
<dbReference type="PANTHER" id="PTHR31601">
    <property type="entry name" value="28S RIBOSOMAL PROTEIN S36, MITOCHONDRIAL"/>
    <property type="match status" value="1"/>
</dbReference>
<proteinExistence type="inferred from homology"/>
<dbReference type="RefSeq" id="XP_056082444.1">
    <property type="nucleotide sequence ID" value="XM_056222788.1"/>
</dbReference>
<accession>A0AA35IYJ7</accession>
<protein>
    <submittedName>
        <fullName evidence="4">Uncharacterized protein</fullName>
    </submittedName>
</protein>
<comment type="similarity">
    <text evidence="3">Belongs to the alpha-ketoglutarate dehydrogenase component 4 family.</text>
</comment>
<dbReference type="GeneID" id="80918540"/>
<name>A0AA35IYJ7_SACMI</name>
<evidence type="ECO:0000256" key="2">
    <source>
        <dbReference type="ARBA" id="ARBA00023128"/>
    </source>
</evidence>
<dbReference type="EMBL" id="OX365763">
    <property type="protein sequence ID" value="CAI4039329.1"/>
    <property type="molecule type" value="Genomic_DNA"/>
</dbReference>
<keyword evidence="5" id="KW-1185">Reference proteome</keyword>